<dbReference type="AlphaFoldDB" id="A0A4S2N8F7"/>
<dbReference type="InterPro" id="IPR037185">
    <property type="entry name" value="EmrE-like"/>
</dbReference>
<feature type="compositionally biased region" description="Polar residues" evidence="5">
    <location>
        <begin position="408"/>
        <end position="419"/>
    </location>
</feature>
<feature type="transmembrane region" description="Helical" evidence="6">
    <location>
        <begin position="156"/>
        <end position="176"/>
    </location>
</feature>
<evidence type="ECO:0000256" key="5">
    <source>
        <dbReference type="SAM" id="MobiDB-lite"/>
    </source>
</evidence>
<feature type="region of interest" description="Disordered" evidence="5">
    <location>
        <begin position="396"/>
        <end position="442"/>
    </location>
</feature>
<proteinExistence type="predicted"/>
<keyword evidence="4 6" id="KW-0472">Membrane</keyword>
<feature type="transmembrane region" description="Helical" evidence="6">
    <location>
        <begin position="116"/>
        <end position="136"/>
    </location>
</feature>
<feature type="compositionally biased region" description="Basic and acidic residues" evidence="5">
    <location>
        <begin position="661"/>
        <end position="672"/>
    </location>
</feature>
<dbReference type="Proteomes" id="UP000298138">
    <property type="component" value="Unassembled WGS sequence"/>
</dbReference>
<dbReference type="OrthoDB" id="6428174at2759"/>
<feature type="transmembrane region" description="Helical" evidence="6">
    <location>
        <begin position="14"/>
        <end position="36"/>
    </location>
</feature>
<evidence type="ECO:0000256" key="3">
    <source>
        <dbReference type="ARBA" id="ARBA00022989"/>
    </source>
</evidence>
<dbReference type="GO" id="GO:0015095">
    <property type="term" value="F:magnesium ion transmembrane transporter activity"/>
    <property type="evidence" value="ECO:0007669"/>
    <property type="project" value="InterPro"/>
</dbReference>
<feature type="transmembrane region" description="Helical" evidence="6">
    <location>
        <begin position="183"/>
        <end position="209"/>
    </location>
</feature>
<name>A0A4S2N8F7_9PEZI</name>
<gene>
    <name evidence="7" type="ORF">EX30DRAFT_337957</name>
</gene>
<feature type="compositionally biased region" description="Basic and acidic residues" evidence="5">
    <location>
        <begin position="636"/>
        <end position="645"/>
    </location>
</feature>
<feature type="compositionally biased region" description="Basic and acidic residues" evidence="5">
    <location>
        <begin position="684"/>
        <end position="697"/>
    </location>
</feature>
<dbReference type="PANTHER" id="PTHR12570:SF92">
    <property type="entry name" value="SPICHTHYIN, ISOFORM B"/>
    <property type="match status" value="1"/>
</dbReference>
<keyword evidence="3 6" id="KW-1133">Transmembrane helix</keyword>
<dbReference type="EMBL" id="ML220112">
    <property type="protein sequence ID" value="TGZ85620.1"/>
    <property type="molecule type" value="Genomic_DNA"/>
</dbReference>
<protein>
    <submittedName>
        <fullName evidence="7">DUF803-domain-containing protein</fullName>
    </submittedName>
</protein>
<dbReference type="Pfam" id="PF05653">
    <property type="entry name" value="Mg_trans_NIPA"/>
    <property type="match status" value="1"/>
</dbReference>
<dbReference type="InParanoid" id="A0A4S2N8F7"/>
<feature type="compositionally biased region" description="Basic and acidic residues" evidence="5">
    <location>
        <begin position="396"/>
        <end position="406"/>
    </location>
</feature>
<feature type="transmembrane region" description="Helical" evidence="6">
    <location>
        <begin position="221"/>
        <end position="240"/>
    </location>
</feature>
<evidence type="ECO:0000313" key="7">
    <source>
        <dbReference type="EMBL" id="TGZ85620.1"/>
    </source>
</evidence>
<feature type="region of interest" description="Disordered" evidence="5">
    <location>
        <begin position="505"/>
        <end position="558"/>
    </location>
</feature>
<feature type="transmembrane region" description="Helical" evidence="6">
    <location>
        <begin position="252"/>
        <end position="276"/>
    </location>
</feature>
<keyword evidence="2 6" id="KW-0812">Transmembrane</keyword>
<evidence type="ECO:0000256" key="1">
    <source>
        <dbReference type="ARBA" id="ARBA00004141"/>
    </source>
</evidence>
<feature type="transmembrane region" description="Helical" evidence="6">
    <location>
        <begin position="90"/>
        <end position="109"/>
    </location>
</feature>
<evidence type="ECO:0000256" key="6">
    <source>
        <dbReference type="SAM" id="Phobius"/>
    </source>
</evidence>
<keyword evidence="8" id="KW-1185">Reference proteome</keyword>
<feature type="transmembrane region" description="Helical" evidence="6">
    <location>
        <begin position="62"/>
        <end position="84"/>
    </location>
</feature>
<evidence type="ECO:0000256" key="2">
    <source>
        <dbReference type="ARBA" id="ARBA00022692"/>
    </source>
</evidence>
<dbReference type="InterPro" id="IPR008521">
    <property type="entry name" value="Mg_trans_NIPA"/>
</dbReference>
<feature type="compositionally biased region" description="Polar residues" evidence="5">
    <location>
        <begin position="545"/>
        <end position="558"/>
    </location>
</feature>
<dbReference type="GO" id="GO:0016020">
    <property type="term" value="C:membrane"/>
    <property type="evidence" value="ECO:0007669"/>
    <property type="project" value="UniProtKB-SubCell"/>
</dbReference>
<sequence length="697" mass="76727">MTGGGFSADGRPPVYKAVGVALAVASGVFIGVSFVLKKKGLLAANMKDGKEAGEGYGYLKNWWWWSGMILMIIGEICNFCAYAFVEAILVTPLGALSVVITAILSSIFLKERLSFVGKIGCFMCIVGSVVIVINAPSQSSVSTIQDMKGFIIHPGFLSYAGVVIVGCAAIVIWVAPKYGSQSMMVYITVCSLIGGLSVVATQGLGAAVVSQASGIPQFNQWFLYVLLVFVVITLLVEIIYLNKALNIFNAALVTPTYYVCFTSATIVTSAILFRGFKGSPSAIATVVMGFLQICAGVVLLQLSKSAKDVPDTEIFRGELDQVKLVAEQSEPESEPKADTIRGTAAIIRQISVARRKAEEEEAWRIHEERMRDYLSPHPPGENVEWDGVRRRVTFSDRTKSFSERRRNTLSGQQPPQLGISSAIIKEDPETTETGGRRRSMSVDEAMRRKIYPDIENQLMDQVPEHVEHTEQDTFLGRVRNLFVTKQRSKSSLRDTDIELPISITEHRDLRDATPPTSSHGHRPRLNTIPSSDGGRSPYESAPHFASQSSPHVHFNTSPDHLKPIEYDPGLYRTGEYAAVPTEAPDYRPGSSSRNSAKRQFSFQSILHRPKTSPTTEHYPHRPHLWHRSGNGSHGSKGSEESRTEEEMMGLVVGDAPAAAVEKELAGEEEKRSIRMVQDDTDDTGSERGKWSEKAWER</sequence>
<feature type="transmembrane region" description="Helical" evidence="6">
    <location>
        <begin position="282"/>
        <end position="300"/>
    </location>
</feature>
<dbReference type="PANTHER" id="PTHR12570">
    <property type="match status" value="1"/>
</dbReference>
<comment type="subcellular location">
    <subcellularLocation>
        <location evidence="1">Membrane</location>
        <topology evidence="1">Multi-pass membrane protein</topology>
    </subcellularLocation>
</comment>
<accession>A0A4S2N8F7</accession>
<reference evidence="7 8" key="1">
    <citation type="submission" date="2019-04" db="EMBL/GenBank/DDBJ databases">
        <title>Comparative genomics and transcriptomics to analyze fruiting body development in filamentous ascomycetes.</title>
        <authorList>
            <consortium name="DOE Joint Genome Institute"/>
            <person name="Lutkenhaus R."/>
            <person name="Traeger S."/>
            <person name="Breuer J."/>
            <person name="Kuo A."/>
            <person name="Lipzen A."/>
            <person name="Pangilinan J."/>
            <person name="Dilworth D."/>
            <person name="Sandor L."/>
            <person name="Poggeler S."/>
            <person name="Barry K."/>
            <person name="Grigoriev I.V."/>
            <person name="Nowrousian M."/>
        </authorList>
    </citation>
    <scope>NUCLEOTIDE SEQUENCE [LARGE SCALE GENOMIC DNA]</scope>
    <source>
        <strain evidence="7 8">CBS 389.68</strain>
    </source>
</reference>
<feature type="region of interest" description="Disordered" evidence="5">
    <location>
        <begin position="661"/>
        <end position="697"/>
    </location>
</feature>
<organism evidence="7 8">
    <name type="scientific">Ascodesmis nigricans</name>
    <dbReference type="NCBI Taxonomy" id="341454"/>
    <lineage>
        <taxon>Eukaryota</taxon>
        <taxon>Fungi</taxon>
        <taxon>Dikarya</taxon>
        <taxon>Ascomycota</taxon>
        <taxon>Pezizomycotina</taxon>
        <taxon>Pezizomycetes</taxon>
        <taxon>Pezizales</taxon>
        <taxon>Ascodesmidaceae</taxon>
        <taxon>Ascodesmis</taxon>
    </lineage>
</organism>
<dbReference type="SUPFAM" id="SSF103481">
    <property type="entry name" value="Multidrug resistance efflux transporter EmrE"/>
    <property type="match status" value="1"/>
</dbReference>
<dbReference type="Gene3D" id="1.10.3730.20">
    <property type="match status" value="1"/>
</dbReference>
<evidence type="ECO:0000313" key="8">
    <source>
        <dbReference type="Proteomes" id="UP000298138"/>
    </source>
</evidence>
<evidence type="ECO:0000256" key="4">
    <source>
        <dbReference type="ARBA" id="ARBA00023136"/>
    </source>
</evidence>
<feature type="region of interest" description="Disordered" evidence="5">
    <location>
        <begin position="609"/>
        <end position="647"/>
    </location>
</feature>